<evidence type="ECO:0000313" key="3">
    <source>
        <dbReference type="EMBL" id="PWL03727.1"/>
    </source>
</evidence>
<feature type="region of interest" description="Disordered" evidence="1">
    <location>
        <begin position="1"/>
        <end position="21"/>
    </location>
</feature>
<sequence>MHSALRGTTLGTSLESAPTSEKPEMTVNFDYDFSLGAHEVTRKEYATWTGKNIERQNDLPMTNVTYFDAILAANSRSKFEGLDSVYTYRKLQMSEGSCLGIENLAFHPEANGYRLPTEAEWTFAAKNVHFNPEKSWNVSNAGDSLHPVCTSEPKAILCDMAGNAMEWVNDWFVPFSDTTLLNFIGGAQSDAIGKRILKGGYFRKAADNMRIYSRGDVYTVTSSTKADYVGFRLARGMIPSPSTLNSSNSNFSPENFSVLPALELKKKLRTSQVRLAFRDDESGNIFAVDYTNGSSALFALPKKGNVYHPAISPNGKWIAMTSKPEGISGFDTLSVQPFNAADSTHFLYNESSAAEPRWRISHGDTLIYFGTDGGDNSSDGKFFGEKTLAVSFQNQKFGAEREIFAGSYHGGISDDENLAVSGSKLLRARVRGKDTVWYHGEQACNVSLSPDSTKRVLFLDFGSKTGREFVGKNYAPHEFILIADSSGKLIQAILAPDGYTFDHTEWTNAPDFIAATLVNEEGVHSKIVLVDTKDSSVTTLVEGNELWHPNVWIQPSAIRLPQKYAADSLGVYMTGNSSISSRIQKVKMDLFWKYRGQAEIAITGSSRCFAGIDPTLLSTSENRLAINYAFSGEDMAGTEYLSVNYYLPLEKLKFLILALDIDRWAITDEGFRTLYVEVPGYLYDEHHDFWKKGVPDEMENFVAANPSPPSDEYSLYAYHLGWHYSTLSGYETPVDLAFSPYEMKKAHYNQEKLLSILDVAKSYGVQVVGIIFPQAPEYIASGKSWGRYGPSLADAKMLLQTLDSLAKQKSNFTLFDEYKNGENDYASEDFADYDHLNQSGALKLTQRLDSLLQKLRQEKF</sequence>
<reference evidence="3 4" key="1">
    <citation type="submission" date="2018-05" db="EMBL/GenBank/DDBJ databases">
        <title>Animal gut microbial communities from fecal samples from Wisconsin, USA.</title>
        <authorList>
            <person name="Neumann A."/>
        </authorList>
    </citation>
    <scope>NUCLEOTIDE SEQUENCE [LARGE SCALE GENOMIC DNA]</scope>
    <source>
        <strain evidence="3 4">UWS4</strain>
    </source>
</reference>
<dbReference type="InterPro" id="IPR011042">
    <property type="entry name" value="6-blade_b-propeller_TolB-like"/>
</dbReference>
<dbReference type="Pfam" id="PF03781">
    <property type="entry name" value="FGE-sulfatase"/>
    <property type="match status" value="1"/>
</dbReference>
<gene>
    <name evidence="3" type="ORF">B0H50_10319</name>
</gene>
<name>A0ABX5LMU0_9BACT</name>
<keyword evidence="4" id="KW-1185">Reference proteome</keyword>
<dbReference type="SUPFAM" id="SSF56436">
    <property type="entry name" value="C-type lectin-like"/>
    <property type="match status" value="1"/>
</dbReference>
<organism evidence="3 4">
    <name type="scientific">Hallerella porci</name>
    <dbReference type="NCBI Taxonomy" id="1945871"/>
    <lineage>
        <taxon>Bacteria</taxon>
        <taxon>Pseudomonadati</taxon>
        <taxon>Fibrobacterota</taxon>
        <taxon>Fibrobacteria</taxon>
        <taxon>Fibrobacterales</taxon>
        <taxon>Fibrobacteraceae</taxon>
        <taxon>Hallerella</taxon>
    </lineage>
</organism>
<dbReference type="Gene3D" id="3.90.1580.10">
    <property type="entry name" value="paralog of FGE (formylglycine-generating enzyme)"/>
    <property type="match status" value="1"/>
</dbReference>
<dbReference type="InterPro" id="IPR022277">
    <property type="entry name" value="CHP02171_FIBSS"/>
</dbReference>
<feature type="domain" description="Sulfatase-modifying factor enzyme-like" evidence="2">
    <location>
        <begin position="27"/>
        <end position="235"/>
    </location>
</feature>
<evidence type="ECO:0000259" key="2">
    <source>
        <dbReference type="Pfam" id="PF03781"/>
    </source>
</evidence>
<dbReference type="SUPFAM" id="SSF82171">
    <property type="entry name" value="DPP6 N-terminal domain-like"/>
    <property type="match status" value="1"/>
</dbReference>
<dbReference type="PANTHER" id="PTHR23150">
    <property type="entry name" value="SULFATASE MODIFYING FACTOR 1, 2"/>
    <property type="match status" value="1"/>
</dbReference>
<dbReference type="InterPro" id="IPR051043">
    <property type="entry name" value="Sulfatase_Mod_Factor_Kinase"/>
</dbReference>
<dbReference type="Proteomes" id="UP000245523">
    <property type="component" value="Unassembled WGS sequence"/>
</dbReference>
<dbReference type="PANTHER" id="PTHR23150:SF19">
    <property type="entry name" value="FORMYLGLYCINE-GENERATING ENZYME"/>
    <property type="match status" value="1"/>
</dbReference>
<dbReference type="InterPro" id="IPR005532">
    <property type="entry name" value="SUMF_dom"/>
</dbReference>
<dbReference type="EMBL" id="QGHD01000003">
    <property type="protein sequence ID" value="PWL03727.1"/>
    <property type="molecule type" value="Genomic_DNA"/>
</dbReference>
<comment type="caution">
    <text evidence="3">The sequence shown here is derived from an EMBL/GenBank/DDBJ whole genome shotgun (WGS) entry which is preliminary data.</text>
</comment>
<evidence type="ECO:0000256" key="1">
    <source>
        <dbReference type="SAM" id="MobiDB-lite"/>
    </source>
</evidence>
<protein>
    <submittedName>
        <fullName evidence="3">Uncharacterized protein (TIGR02171 family)</fullName>
    </submittedName>
</protein>
<dbReference type="Gene3D" id="2.120.10.30">
    <property type="entry name" value="TolB, C-terminal domain"/>
    <property type="match status" value="1"/>
</dbReference>
<dbReference type="InterPro" id="IPR016187">
    <property type="entry name" value="CTDL_fold"/>
</dbReference>
<proteinExistence type="predicted"/>
<evidence type="ECO:0000313" key="4">
    <source>
        <dbReference type="Proteomes" id="UP000245523"/>
    </source>
</evidence>
<feature type="compositionally biased region" description="Polar residues" evidence="1">
    <location>
        <begin position="9"/>
        <end position="19"/>
    </location>
</feature>
<accession>A0ABX5LMU0</accession>
<dbReference type="NCBIfam" id="TIGR02171">
    <property type="entry name" value="Fb_sc_TIGR02171"/>
    <property type="match status" value="1"/>
</dbReference>
<dbReference type="InterPro" id="IPR042095">
    <property type="entry name" value="SUMF_sf"/>
</dbReference>